<reference evidence="2 3" key="1">
    <citation type="submission" date="2016-01" db="EMBL/GenBank/DDBJ databases">
        <title>Amycolatopsis coloradensis genome sequencing and assembly.</title>
        <authorList>
            <person name="Mayilraj S."/>
        </authorList>
    </citation>
    <scope>NUCLEOTIDE SEQUENCE [LARGE SCALE GENOMIC DNA]</scope>
    <source>
        <strain evidence="2 3">DSM 44225</strain>
    </source>
</reference>
<evidence type="ECO:0000313" key="2">
    <source>
        <dbReference type="EMBL" id="OLZ46569.1"/>
    </source>
</evidence>
<dbReference type="Pfam" id="PF13483">
    <property type="entry name" value="Lactamase_B_3"/>
    <property type="match status" value="1"/>
</dbReference>
<sequence length="518" mass="55620">MVRGRQVVLAPDVRIEPLIRQWAAWLMTLDPVNAAMYLVGHQRPILQSFLRHRDRHVAAAKDDRTAGGLFANLSAQQGGNVQRWLDDGEVTDSSTLVVGAALLDLVKSGGGSAASVLSGGVERVHDPTGGESSQSIRLLRPVLQRSIEPGTESVAVWPGVARPHFLNTPRLTDDQRLLHVDSAFDSDQLGELLRLRHSPAPIEVALAALGLDRAGDHSAVAALLRPVEAPAAEGEHIAQTCIDFLGHCSVLFRDSGTTLLADPITPPVQDHVGLPQRLDAVLISHGHPDHLVAEALLALRDRIDLALVPATRSDSFADPSLRDCLLRLGIRNVVELRPYDQVAVRSATVTALPFQGEHGGLDIGGKTTWHIRMSTTTLMLAADCACQEPAAFDGVADQFGAVDILLTAMEPRGALARWLYGPLVGRSGIQDRLDGADADAVLRLAAAVGARQVGIYGCDGPTDAGHLFGRPAPQGGYERTLDTGEREVDRLRRLAAARKLPIFTLDRPRRITPPPGER</sequence>
<dbReference type="InterPro" id="IPR036866">
    <property type="entry name" value="RibonucZ/Hydroxyglut_hydro"/>
</dbReference>
<dbReference type="STRING" id="76021.BS329_30575"/>
<dbReference type="Proteomes" id="UP000187486">
    <property type="component" value="Unassembled WGS sequence"/>
</dbReference>
<feature type="domain" description="Diiron non-heme beta-hydroxylase N-terminal" evidence="1">
    <location>
        <begin position="152"/>
        <end position="218"/>
    </location>
</feature>
<dbReference type="AlphaFoldDB" id="A0A1R0KKD2"/>
<dbReference type="EMBL" id="MQUQ01000017">
    <property type="protein sequence ID" value="OLZ46569.1"/>
    <property type="molecule type" value="Genomic_DNA"/>
</dbReference>
<dbReference type="Gene3D" id="3.60.15.10">
    <property type="entry name" value="Ribonuclease Z/Hydroxyacylglutathione hydrolase-like"/>
    <property type="match status" value="1"/>
</dbReference>
<name>A0A1R0KKD2_9PSEU</name>
<proteinExistence type="predicted"/>
<comment type="caution">
    <text evidence="2">The sequence shown here is derived from an EMBL/GenBank/DDBJ whole genome shotgun (WGS) entry which is preliminary data.</text>
</comment>
<accession>A0A1R0KKD2</accession>
<gene>
    <name evidence="2" type="ORF">BS329_30575</name>
</gene>
<dbReference type="Pfam" id="PF18456">
    <property type="entry name" value="CmlA_N"/>
    <property type="match status" value="2"/>
</dbReference>
<dbReference type="SUPFAM" id="SSF56281">
    <property type="entry name" value="Metallo-hydrolase/oxidoreductase"/>
    <property type="match status" value="1"/>
</dbReference>
<dbReference type="InterPro" id="IPR041141">
    <property type="entry name" value="CmlA_N"/>
</dbReference>
<evidence type="ECO:0000259" key="1">
    <source>
        <dbReference type="Pfam" id="PF18456"/>
    </source>
</evidence>
<evidence type="ECO:0000313" key="3">
    <source>
        <dbReference type="Proteomes" id="UP000187486"/>
    </source>
</evidence>
<protein>
    <recommendedName>
        <fullName evidence="1">Diiron non-heme beta-hydroxylase N-terminal domain-containing protein</fullName>
    </recommendedName>
</protein>
<feature type="domain" description="Diiron non-heme beta-hydroxylase N-terminal" evidence="1">
    <location>
        <begin position="9"/>
        <end position="104"/>
    </location>
</feature>
<keyword evidence="3" id="KW-1185">Reference proteome</keyword>
<dbReference type="OrthoDB" id="9805728at2"/>
<organism evidence="2 3">
    <name type="scientific">Amycolatopsis coloradensis</name>
    <dbReference type="NCBI Taxonomy" id="76021"/>
    <lineage>
        <taxon>Bacteria</taxon>
        <taxon>Bacillati</taxon>
        <taxon>Actinomycetota</taxon>
        <taxon>Actinomycetes</taxon>
        <taxon>Pseudonocardiales</taxon>
        <taxon>Pseudonocardiaceae</taxon>
        <taxon>Amycolatopsis</taxon>
    </lineage>
</organism>